<proteinExistence type="predicted"/>
<reference evidence="2 3" key="1">
    <citation type="journal article" date="2016" name="Nat. Commun.">
        <title>Thousands of microbial genomes shed light on interconnected biogeochemical processes in an aquifer system.</title>
        <authorList>
            <person name="Anantharaman K."/>
            <person name="Brown C.T."/>
            <person name="Hug L.A."/>
            <person name="Sharon I."/>
            <person name="Castelle C.J."/>
            <person name="Probst A.J."/>
            <person name="Thomas B.C."/>
            <person name="Singh A."/>
            <person name="Wilkins M.J."/>
            <person name="Karaoz U."/>
            <person name="Brodie E.L."/>
            <person name="Williams K.H."/>
            <person name="Hubbard S.S."/>
            <person name="Banfield J.F."/>
        </authorList>
    </citation>
    <scope>NUCLEOTIDE SEQUENCE [LARGE SCALE GENOMIC DNA]</scope>
</reference>
<dbReference type="EMBL" id="MEVC01000011">
    <property type="protein sequence ID" value="OGC54868.1"/>
    <property type="molecule type" value="Genomic_DNA"/>
</dbReference>
<dbReference type="AlphaFoldDB" id="A0A1F4VCW5"/>
<comment type="caution">
    <text evidence="2">The sequence shown here is derived from an EMBL/GenBank/DDBJ whole genome shotgun (WGS) entry which is preliminary data.</text>
</comment>
<feature type="transmembrane region" description="Helical" evidence="1">
    <location>
        <begin position="12"/>
        <end position="38"/>
    </location>
</feature>
<sequence length="240" mass="25783">MDVSAATQLPTIVTVLGAAAIDSINPCAIGVLILMISVILSQKHSVGRMLVLGSFYIFAIFLTYLLAGLGLLYGLATIPLYVAQYISIFVGTLVIAAGLVEIKDFFWYGRWFSLGIPVSVSKRLHGMAENASASIIGVSLLGAFVAGVELPCTGAPYLAVIALLSQHFDIYAFLLLVVYNIVFVAPLIIILVMVAFGFELYKVQKFRMEGRGFMRLAIGMLLVGLGWLLMLIANGTVNLG</sequence>
<keyword evidence="1" id="KW-1133">Transmembrane helix</keyword>
<evidence type="ECO:0000313" key="3">
    <source>
        <dbReference type="Proteomes" id="UP000179005"/>
    </source>
</evidence>
<feature type="transmembrane region" description="Helical" evidence="1">
    <location>
        <begin position="50"/>
        <end position="76"/>
    </location>
</feature>
<accession>A0A1F4VCW5</accession>
<dbReference type="InterPro" id="IPR051790">
    <property type="entry name" value="Cytochrome_c-biogenesis_DsbD"/>
</dbReference>
<name>A0A1F4VCW5_UNCKA</name>
<evidence type="ECO:0000313" key="2">
    <source>
        <dbReference type="EMBL" id="OGC54868.1"/>
    </source>
</evidence>
<evidence type="ECO:0008006" key="4">
    <source>
        <dbReference type="Google" id="ProtNLM"/>
    </source>
</evidence>
<feature type="transmembrane region" description="Helical" evidence="1">
    <location>
        <begin position="213"/>
        <end position="233"/>
    </location>
</feature>
<gene>
    <name evidence="2" type="ORF">A2797_00270</name>
</gene>
<keyword evidence="1" id="KW-0472">Membrane</keyword>
<feature type="transmembrane region" description="Helical" evidence="1">
    <location>
        <begin position="170"/>
        <end position="201"/>
    </location>
</feature>
<organism evidence="2 3">
    <name type="scientific">candidate division WWE3 bacterium RIFCSPHIGHO2_01_FULL_48_15</name>
    <dbReference type="NCBI Taxonomy" id="1802619"/>
    <lineage>
        <taxon>Bacteria</taxon>
        <taxon>Katanobacteria</taxon>
    </lineage>
</organism>
<keyword evidence="1" id="KW-0812">Transmembrane</keyword>
<evidence type="ECO:0000256" key="1">
    <source>
        <dbReference type="SAM" id="Phobius"/>
    </source>
</evidence>
<feature type="transmembrane region" description="Helical" evidence="1">
    <location>
        <begin position="82"/>
        <end position="100"/>
    </location>
</feature>
<dbReference type="STRING" id="1802619.A2797_00270"/>
<dbReference type="Proteomes" id="UP000179005">
    <property type="component" value="Unassembled WGS sequence"/>
</dbReference>
<dbReference type="PANTHER" id="PTHR31272:SF9">
    <property type="entry name" value="BLL1027 PROTEIN"/>
    <property type="match status" value="1"/>
</dbReference>
<dbReference type="PANTHER" id="PTHR31272">
    <property type="entry name" value="CYTOCHROME C-TYPE BIOGENESIS PROTEIN HI_1454-RELATED"/>
    <property type="match status" value="1"/>
</dbReference>
<protein>
    <recommendedName>
        <fullName evidence="4">Cytochrome C biogenesis protein transmembrane domain-containing protein</fullName>
    </recommendedName>
</protein>